<reference evidence="2 3" key="1">
    <citation type="submission" date="2020-07" db="EMBL/GenBank/DDBJ databases">
        <title>Taxonomic proposal: Crassvirales, a new order of highly abundant and diverse bacterial viruses.</title>
        <authorList>
            <person name="Shkoporov A.N."/>
            <person name="Stockdale S.R."/>
            <person name="Guerin E."/>
            <person name="Ross R.P."/>
            <person name="Hill C."/>
        </authorList>
    </citation>
    <scope>NUCLEOTIDE SEQUENCE [LARGE SCALE GENOMIC DNA]</scope>
</reference>
<keyword evidence="3" id="KW-1185">Reference proteome</keyword>
<dbReference type="Proteomes" id="UP000594030">
    <property type="component" value="Segment"/>
</dbReference>
<dbReference type="KEGG" id="vg:65129451"/>
<protein>
    <submittedName>
        <fullName evidence="2">Portal protein</fullName>
    </submittedName>
</protein>
<dbReference type="InterPro" id="IPR032427">
    <property type="entry name" value="P22_portal"/>
</dbReference>
<evidence type="ECO:0000256" key="1">
    <source>
        <dbReference type="SAM" id="MobiDB-lite"/>
    </source>
</evidence>
<organism evidence="2 3">
    <name type="scientific">uncultured phage cr108_1</name>
    <dbReference type="NCBI Taxonomy" id="2772069"/>
    <lineage>
        <taxon>Viruses</taxon>
        <taxon>Duplodnaviria</taxon>
        <taxon>Heunggongvirae</taxon>
        <taxon>Uroviricota</taxon>
        <taxon>Caudoviricetes</taxon>
        <taxon>Crassvirales</taxon>
        <taxon>Steigviridae</taxon>
        <taxon>Asinivirinae</taxon>
        <taxon>Pipoluvirus</taxon>
        <taxon>Pipoluvirus rarus</taxon>
    </lineage>
</organism>
<feature type="compositionally biased region" description="Low complexity" evidence="1">
    <location>
        <begin position="688"/>
        <end position="699"/>
    </location>
</feature>
<proteinExistence type="predicted"/>
<accession>A0A7M1RZH3</accession>
<name>A0A7M1RZH3_9CAUD</name>
<dbReference type="EMBL" id="MT774385">
    <property type="protein sequence ID" value="QOR58959.1"/>
    <property type="molecule type" value="Genomic_DNA"/>
</dbReference>
<evidence type="ECO:0000313" key="3">
    <source>
        <dbReference type="Proteomes" id="UP000594030"/>
    </source>
</evidence>
<evidence type="ECO:0000313" key="2">
    <source>
        <dbReference type="EMBL" id="QOR58959.1"/>
    </source>
</evidence>
<dbReference type="GeneID" id="65129451"/>
<dbReference type="Pfam" id="PF16510">
    <property type="entry name" value="P22_portal"/>
    <property type="match status" value="1"/>
</dbReference>
<sequence length="798" mass="92047">MIDLKNLPPQMLPYSKKTKEWRKQHCDWADRRTYYFGNMVRNSLLKKRVNYNLINGILDMRDVELILNPDSVNALYVPESIQHFPIMNSKLHVLQGEEAKRRFEFKVIVTNPSSISEIENSKLSMLQEQVQSMIEDENLSEEEFDKELDKLSYYFDYQWQDMIEMRASTVLNHYMKELNIPKVFNDGFMDAMICGEEIYQCDIVGGEPTFERLNPLKVHIFKNGFSNKVEDADLIILIDFWSPGRILDTYFDVLTKKDVDSIDRLASTFSSDSMYNIDERNAFINTAEIDGTDISGGTVVENFLLMGQSGFSATSNYYDLQGNIRVLRLYWKSKRKIKKVKSYDPETGEEIFDFYPETYIIDKTLGEEEEVFWINEAWEGTKIGPDIYVNMRPRIVQYNRLSNPSRCHFGIVGSMYNLNDSRPFSLVDMMKPYAYFYDIIYDRLNKAIAANWGKILKLDLAMVPKGWEIDKWLYYAKINHVAVTDSFKEGNGGAAQGKIAGALNNQSNGVIDAEQGNYIQEHINLLEFIKNEMGEVAGITRQREGQISNRETVGGVERSNLQSSHITEWLFTMHDDVKKRALECFLETTKIAMRGRNKKFQYITSDGAIKSLEIDGDTFADSDYGIVVDASPETQNLASKLDALAQAALQNQTLSFSSIMKIYTSSSLSEIRRTIEKDEQAIQERQAEQAQQEQEMAQQQIQAQMEMKQAEMEFEDMLNQRDNDTKILIEHIKQSGNAENEVPEVQDNSMERAKLDEQIRQFNERLAFDKSKLSQEMALKEKDLAIKRAKPKSSNVSK</sequence>
<dbReference type="RefSeq" id="YP_010111117.1">
    <property type="nucleotide sequence ID" value="NC_055878.1"/>
</dbReference>
<feature type="region of interest" description="Disordered" evidence="1">
    <location>
        <begin position="680"/>
        <end position="699"/>
    </location>
</feature>